<reference evidence="1 2" key="1">
    <citation type="submission" date="2017-05" db="EMBL/GenBank/DDBJ databases">
        <title>De novo genome assembly of Deniococcus indicus strain DR1.</title>
        <authorList>
            <person name="Chauhan D."/>
            <person name="Yennamalli R.M."/>
            <person name="Priyadarshini R."/>
        </authorList>
    </citation>
    <scope>NUCLEOTIDE SEQUENCE [LARGE SCALE GENOMIC DNA]</scope>
    <source>
        <strain evidence="1 2">DR1</strain>
    </source>
</reference>
<dbReference type="AlphaFoldDB" id="A0A246BHJ2"/>
<accession>A0A246BHJ2</accession>
<proteinExistence type="predicted"/>
<dbReference type="EMBL" id="NHMK01000022">
    <property type="protein sequence ID" value="OWL94723.1"/>
    <property type="molecule type" value="Genomic_DNA"/>
</dbReference>
<evidence type="ECO:0000313" key="2">
    <source>
        <dbReference type="Proteomes" id="UP000197208"/>
    </source>
</evidence>
<gene>
    <name evidence="1" type="ORF">CBQ26_14485</name>
</gene>
<keyword evidence="2" id="KW-1185">Reference proteome</keyword>
<sequence length="101" mass="11144">MTGQAWRHDLGTAMLTPIQLQLLAWLNLGSLIERTSVTGRPSDTETCVAGRVITDHDLDTLEGRELIELLSIWRIGPVEYRRYGLTGFGLSVLHASQGLSP</sequence>
<name>A0A246BHJ2_9DEIO</name>
<protein>
    <submittedName>
        <fullName evidence="1">Uncharacterized protein</fullName>
    </submittedName>
</protein>
<organism evidence="1 2">
    <name type="scientific">Deinococcus indicus</name>
    <dbReference type="NCBI Taxonomy" id="223556"/>
    <lineage>
        <taxon>Bacteria</taxon>
        <taxon>Thermotogati</taxon>
        <taxon>Deinococcota</taxon>
        <taxon>Deinococci</taxon>
        <taxon>Deinococcales</taxon>
        <taxon>Deinococcaceae</taxon>
        <taxon>Deinococcus</taxon>
    </lineage>
</organism>
<evidence type="ECO:0000313" key="1">
    <source>
        <dbReference type="EMBL" id="OWL94723.1"/>
    </source>
</evidence>
<dbReference type="Proteomes" id="UP000197208">
    <property type="component" value="Unassembled WGS sequence"/>
</dbReference>
<comment type="caution">
    <text evidence="1">The sequence shown here is derived from an EMBL/GenBank/DDBJ whole genome shotgun (WGS) entry which is preliminary data.</text>
</comment>